<dbReference type="STRING" id="1149755.A0A2J6RIU1"/>
<protein>
    <recommendedName>
        <fullName evidence="1">DUF7918 domain-containing protein</fullName>
    </recommendedName>
</protein>
<evidence type="ECO:0000259" key="1">
    <source>
        <dbReference type="Pfam" id="PF25534"/>
    </source>
</evidence>
<dbReference type="OrthoDB" id="3364132at2759"/>
<accession>A0A2J6RIU1</accession>
<dbReference type="PANTHER" id="PTHR36223:SF1">
    <property type="entry name" value="TRANSCRIPTION ELONGATION FACTOR EAF N-TERMINAL DOMAIN-CONTAINING PROTEIN"/>
    <property type="match status" value="1"/>
</dbReference>
<dbReference type="Proteomes" id="UP000235786">
    <property type="component" value="Unassembled WGS sequence"/>
</dbReference>
<keyword evidence="3" id="KW-1185">Reference proteome</keyword>
<name>A0A2J6RIU1_HYAVF</name>
<dbReference type="AlphaFoldDB" id="A0A2J6RIU1"/>
<proteinExistence type="predicted"/>
<dbReference type="PANTHER" id="PTHR36223">
    <property type="entry name" value="BETA-LACTAMASE-TYPE TRANSPEPTIDASE FOLD DOMAIN CONTAINING PROTEIN"/>
    <property type="match status" value="1"/>
</dbReference>
<dbReference type="Pfam" id="PF25534">
    <property type="entry name" value="DUF7918"/>
    <property type="match status" value="1"/>
</dbReference>
<feature type="domain" description="DUF7918" evidence="1">
    <location>
        <begin position="9"/>
        <end position="245"/>
    </location>
</feature>
<sequence>MAVHEDIPGIEASICVDGQPLQEYDTENDKVNHDNHAVKLHQSIWTTTKYVESQTDKEFTIKLALKDSYTMGCPRLLTKVAVDGQIVYSVGWFQTDYSLHRNLELIVQGPETRTASRTTFKPMRFSKIETTLDEVLEYQVQKDIARLSNVGEIAITVHRQELGVPVDTQSKHRGSGMVASKVHEKVLKGEARTHGASFGKARQAPRLVYWSDTTFIDGEDYPLVTFKFKYRSNEALKALMVIPRTPEPEPAPRDPYSLLTEEQRRKLDAIAESMVTGTSSKGDCMIKKEEAGDRKYSTRSKRAWEDMEIIDLTIDDSDDDVRKRRRVFSNELIDLSIEAEDAPDLSGLGNCFVDDPSG</sequence>
<organism evidence="2 3">
    <name type="scientific">Hyaloscypha variabilis (strain UAMH 11265 / GT02V1 / F)</name>
    <name type="common">Meliniomyces variabilis</name>
    <dbReference type="NCBI Taxonomy" id="1149755"/>
    <lineage>
        <taxon>Eukaryota</taxon>
        <taxon>Fungi</taxon>
        <taxon>Dikarya</taxon>
        <taxon>Ascomycota</taxon>
        <taxon>Pezizomycotina</taxon>
        <taxon>Leotiomycetes</taxon>
        <taxon>Helotiales</taxon>
        <taxon>Hyaloscyphaceae</taxon>
        <taxon>Hyaloscypha</taxon>
        <taxon>Hyaloscypha variabilis</taxon>
    </lineage>
</organism>
<dbReference type="InterPro" id="IPR057678">
    <property type="entry name" value="DUF7918"/>
</dbReference>
<dbReference type="EMBL" id="KZ613948">
    <property type="protein sequence ID" value="PMD38442.1"/>
    <property type="molecule type" value="Genomic_DNA"/>
</dbReference>
<evidence type="ECO:0000313" key="3">
    <source>
        <dbReference type="Proteomes" id="UP000235786"/>
    </source>
</evidence>
<evidence type="ECO:0000313" key="2">
    <source>
        <dbReference type="EMBL" id="PMD38442.1"/>
    </source>
</evidence>
<gene>
    <name evidence="2" type="ORF">L207DRAFT_568089</name>
</gene>
<reference evidence="2 3" key="1">
    <citation type="submission" date="2016-04" db="EMBL/GenBank/DDBJ databases">
        <title>A degradative enzymes factory behind the ericoid mycorrhizal symbiosis.</title>
        <authorList>
            <consortium name="DOE Joint Genome Institute"/>
            <person name="Martino E."/>
            <person name="Morin E."/>
            <person name="Grelet G."/>
            <person name="Kuo A."/>
            <person name="Kohler A."/>
            <person name="Daghino S."/>
            <person name="Barry K."/>
            <person name="Choi C."/>
            <person name="Cichocki N."/>
            <person name="Clum A."/>
            <person name="Copeland A."/>
            <person name="Hainaut M."/>
            <person name="Haridas S."/>
            <person name="Labutti K."/>
            <person name="Lindquist E."/>
            <person name="Lipzen A."/>
            <person name="Khouja H.-R."/>
            <person name="Murat C."/>
            <person name="Ohm R."/>
            <person name="Olson A."/>
            <person name="Spatafora J."/>
            <person name="Veneault-Fourrey C."/>
            <person name="Henrissat B."/>
            <person name="Grigoriev I."/>
            <person name="Martin F."/>
            <person name="Perotto S."/>
        </authorList>
    </citation>
    <scope>NUCLEOTIDE SEQUENCE [LARGE SCALE GENOMIC DNA]</scope>
    <source>
        <strain evidence="2 3">F</strain>
    </source>
</reference>